<evidence type="ECO:0000256" key="1">
    <source>
        <dbReference type="ARBA" id="ARBA00022630"/>
    </source>
</evidence>
<dbReference type="InterPro" id="IPR036188">
    <property type="entry name" value="FAD/NAD-bd_sf"/>
</dbReference>
<organism evidence="6 7">
    <name type="scientific">Chromobacterium violaceum</name>
    <dbReference type="NCBI Taxonomy" id="536"/>
    <lineage>
        <taxon>Bacteria</taxon>
        <taxon>Pseudomonadati</taxon>
        <taxon>Pseudomonadota</taxon>
        <taxon>Betaproteobacteria</taxon>
        <taxon>Neisseriales</taxon>
        <taxon>Chromobacteriaceae</taxon>
        <taxon>Chromobacterium</taxon>
    </lineage>
</organism>
<evidence type="ECO:0000256" key="4">
    <source>
        <dbReference type="ARBA" id="ARBA00022857"/>
    </source>
</evidence>
<dbReference type="PANTHER" id="PTHR46091:SF3">
    <property type="entry name" value="AMINE OXIDASE DOMAIN-CONTAINING PROTEIN"/>
    <property type="match status" value="1"/>
</dbReference>
<evidence type="ECO:0000313" key="6">
    <source>
        <dbReference type="EMBL" id="OVE47160.1"/>
    </source>
</evidence>
<dbReference type="RefSeq" id="WP_011135097.1">
    <property type="nucleotide sequence ID" value="NZ_JAFBBB010000003.1"/>
</dbReference>
<sequence length="511" mass="56680">MSEAVWDIVCVGSGIAALTYAAALTAQRPGLRVLLLEQHTVPGGYSSEFVRPKQGARFDCSLHKLSGMGEQGNLRQVFRALGLEERINLHFSPVLFQAAGPLWLEVSESPEQALDGLLQAFPGQREGLLRFFDDIAVHGKNGYLQFEMLQGRYEPDFAAMRYARKHLKNITVRDALRRMFDDPQLCELLALPSIYVGSFPEQCSYLYFLHVVYANLYMRSAYMDGGSQRLSNLLVEQIRARGGEVVLNVNVERILVDKSAMRATGVATDRGEFLAREVLVNASPVYALEQLFEPMPELDAPRQLVSRIRPANATSTLYLVLDEDPAQLGLPHAETMLLADDPDAAWRARERSRADPMSEALAEEAYWRRSSLEITNYHALDASGGKVVIVNALDDPRHWPRRKTPEYRAKKKRGQQALLERVGRHFPDLSDRIVYAELSSPHTYQRYTNNTAGSGYGALVAPDASPALINHRFPVAGVSFLSAWVAGSGYEAAMGYSMFKASSAVPAAASV</sequence>
<reference evidence="6 7" key="1">
    <citation type="submission" date="2017-05" db="EMBL/GenBank/DDBJ databases">
        <title>Chromobacterium violaceum GHPS1 isolated from Hydrocarbon polluted soil in French Guiana display an awesome secondary metabolite arsenal and a battery of drug and heavy-metal-resistance and detoxification of xenobiotics proteins.</title>
        <authorList>
            <person name="Belbahri L."/>
        </authorList>
    </citation>
    <scope>NUCLEOTIDE SEQUENCE [LARGE SCALE GENOMIC DNA]</scope>
    <source>
        <strain evidence="6 7">GHPS1</strain>
    </source>
</reference>
<proteinExistence type="predicted"/>
<keyword evidence="4" id="KW-0521">NADP</keyword>
<dbReference type="EMBL" id="NHOO01000013">
    <property type="protein sequence ID" value="OVE47160.1"/>
    <property type="molecule type" value="Genomic_DNA"/>
</dbReference>
<dbReference type="SUPFAM" id="SSF51905">
    <property type="entry name" value="FAD/NAD(P)-binding domain"/>
    <property type="match status" value="1"/>
</dbReference>
<keyword evidence="7" id="KW-1185">Reference proteome</keyword>
<dbReference type="Pfam" id="PF13450">
    <property type="entry name" value="NAD_binding_8"/>
    <property type="match status" value="1"/>
</dbReference>
<dbReference type="OMA" id="AFMFADW"/>
<name>A0A202B754_CHRVL</name>
<keyword evidence="2" id="KW-0732">Signal</keyword>
<dbReference type="InterPro" id="IPR052206">
    <property type="entry name" value="Retinol_saturase"/>
</dbReference>
<dbReference type="Gene3D" id="3.50.50.60">
    <property type="entry name" value="FAD/NAD(P)-binding domain"/>
    <property type="match status" value="2"/>
</dbReference>
<comment type="caution">
    <text evidence="6">The sequence shown here is derived from an EMBL/GenBank/DDBJ whole genome shotgun (WGS) entry which is preliminary data.</text>
</comment>
<keyword evidence="3" id="KW-0274">FAD</keyword>
<dbReference type="AlphaFoldDB" id="A0A202B754"/>
<dbReference type="Proteomes" id="UP000196342">
    <property type="component" value="Unassembled WGS sequence"/>
</dbReference>
<evidence type="ECO:0000256" key="2">
    <source>
        <dbReference type="ARBA" id="ARBA00022729"/>
    </source>
</evidence>
<dbReference type="PANTHER" id="PTHR46091">
    <property type="entry name" value="BLR7054 PROTEIN"/>
    <property type="match status" value="1"/>
</dbReference>
<keyword evidence="1" id="KW-0285">Flavoprotein</keyword>
<evidence type="ECO:0000256" key="5">
    <source>
        <dbReference type="ARBA" id="ARBA00023027"/>
    </source>
</evidence>
<gene>
    <name evidence="6" type="ORF">CBW21_15980</name>
</gene>
<accession>A0A202B754</accession>
<evidence type="ECO:0000313" key="7">
    <source>
        <dbReference type="Proteomes" id="UP000196342"/>
    </source>
</evidence>
<protein>
    <submittedName>
        <fullName evidence="6">NAD(P)/FAD-dependent oxidoreductase</fullName>
    </submittedName>
</protein>
<keyword evidence="5" id="KW-0520">NAD</keyword>
<evidence type="ECO:0000256" key="3">
    <source>
        <dbReference type="ARBA" id="ARBA00022827"/>
    </source>
</evidence>